<name>A0ABW3NKL6_9FLAO</name>
<dbReference type="PANTHER" id="PTHR35089">
    <property type="entry name" value="CHAPERONE PROTEIN SKP"/>
    <property type="match status" value="1"/>
</dbReference>
<proteinExistence type="inferred from homology"/>
<dbReference type="RefSeq" id="WP_380741828.1">
    <property type="nucleotide sequence ID" value="NZ_JBHTLI010000001.1"/>
</dbReference>
<feature type="region of interest" description="Disordered" evidence="4">
    <location>
        <begin position="190"/>
        <end position="268"/>
    </location>
</feature>
<protein>
    <submittedName>
        <fullName evidence="6">OmpH family outer membrane protein</fullName>
    </submittedName>
</protein>
<feature type="signal peptide" evidence="5">
    <location>
        <begin position="1"/>
        <end position="21"/>
    </location>
</feature>
<accession>A0ABW3NKL6</accession>
<dbReference type="EMBL" id="JBHTLI010000001">
    <property type="protein sequence ID" value="MFD1094193.1"/>
    <property type="molecule type" value="Genomic_DNA"/>
</dbReference>
<keyword evidence="7" id="KW-1185">Reference proteome</keyword>
<organism evidence="6 7">
    <name type="scientific">Salegentibacter chungangensis</name>
    <dbReference type="NCBI Taxonomy" id="1335724"/>
    <lineage>
        <taxon>Bacteria</taxon>
        <taxon>Pseudomonadati</taxon>
        <taxon>Bacteroidota</taxon>
        <taxon>Flavobacteriia</taxon>
        <taxon>Flavobacteriales</taxon>
        <taxon>Flavobacteriaceae</taxon>
        <taxon>Salegentibacter</taxon>
    </lineage>
</organism>
<dbReference type="PANTHER" id="PTHR35089:SF1">
    <property type="entry name" value="CHAPERONE PROTEIN SKP"/>
    <property type="match status" value="1"/>
</dbReference>
<dbReference type="SUPFAM" id="SSF111384">
    <property type="entry name" value="OmpH-like"/>
    <property type="match status" value="1"/>
</dbReference>
<dbReference type="InterPro" id="IPR005632">
    <property type="entry name" value="Chaperone_Skp"/>
</dbReference>
<dbReference type="InterPro" id="IPR024930">
    <property type="entry name" value="Skp_dom_sf"/>
</dbReference>
<evidence type="ECO:0000256" key="3">
    <source>
        <dbReference type="SAM" id="Coils"/>
    </source>
</evidence>
<keyword evidence="3" id="KW-0175">Coiled coil</keyword>
<evidence type="ECO:0000256" key="1">
    <source>
        <dbReference type="ARBA" id="ARBA00009091"/>
    </source>
</evidence>
<evidence type="ECO:0000256" key="5">
    <source>
        <dbReference type="SAM" id="SignalP"/>
    </source>
</evidence>
<comment type="caution">
    <text evidence="6">The sequence shown here is derived from an EMBL/GenBank/DDBJ whole genome shotgun (WGS) entry which is preliminary data.</text>
</comment>
<keyword evidence="2 5" id="KW-0732">Signal</keyword>
<evidence type="ECO:0000256" key="2">
    <source>
        <dbReference type="ARBA" id="ARBA00022729"/>
    </source>
</evidence>
<evidence type="ECO:0000313" key="6">
    <source>
        <dbReference type="EMBL" id="MFD1094193.1"/>
    </source>
</evidence>
<evidence type="ECO:0000313" key="7">
    <source>
        <dbReference type="Proteomes" id="UP001597131"/>
    </source>
</evidence>
<comment type="similarity">
    <text evidence="1">Belongs to the Skp family.</text>
</comment>
<evidence type="ECO:0000256" key="4">
    <source>
        <dbReference type="SAM" id="MobiDB-lite"/>
    </source>
</evidence>
<gene>
    <name evidence="6" type="ORF">ACFQ3Q_00390</name>
</gene>
<reference evidence="7" key="1">
    <citation type="journal article" date="2019" name="Int. J. Syst. Evol. Microbiol.">
        <title>The Global Catalogue of Microorganisms (GCM) 10K type strain sequencing project: providing services to taxonomists for standard genome sequencing and annotation.</title>
        <authorList>
            <consortium name="The Broad Institute Genomics Platform"/>
            <consortium name="The Broad Institute Genome Sequencing Center for Infectious Disease"/>
            <person name="Wu L."/>
            <person name="Ma J."/>
        </authorList>
    </citation>
    <scope>NUCLEOTIDE SEQUENCE [LARGE SCALE GENOMIC DNA]</scope>
    <source>
        <strain evidence="7">CCUG 64793</strain>
    </source>
</reference>
<feature type="chain" id="PRO_5047226591" evidence="5">
    <location>
        <begin position="22"/>
        <end position="268"/>
    </location>
</feature>
<feature type="coiled-coil region" evidence="3">
    <location>
        <begin position="46"/>
        <end position="106"/>
    </location>
</feature>
<dbReference type="Gene3D" id="3.30.910.20">
    <property type="entry name" value="Skp domain"/>
    <property type="match status" value="1"/>
</dbReference>
<sequence>MKSRILFLALLILSTASSLQAQRSIRVGYVDMEYILQNVPEYQEASSQLDAKVQEWKQEAEKNQREIDDMKTRLENERALLTKELIEEREEEIAYREQEAVEYQQKRFGPDGDYMIQKRQLIRPIQDQVFAAVQEIAKNRSYDFIFDRTSENGMVYAAKQHDVSDQVLRSINRAQNRSQLDSKEEIREMEKAEERTVEEDAEIAKKESAVEKQKDERAALIEQRKKERDSIRAAKQREFEERRQRILKERQQRKDSIEAARAKKDDQK</sequence>
<feature type="compositionally biased region" description="Basic and acidic residues" evidence="4">
    <location>
        <begin position="202"/>
        <end position="268"/>
    </location>
</feature>
<dbReference type="SMART" id="SM00935">
    <property type="entry name" value="OmpH"/>
    <property type="match status" value="1"/>
</dbReference>
<dbReference type="Proteomes" id="UP001597131">
    <property type="component" value="Unassembled WGS sequence"/>
</dbReference>
<dbReference type="Pfam" id="PF03938">
    <property type="entry name" value="OmpH"/>
    <property type="match status" value="1"/>
</dbReference>